<reference evidence="2 3" key="1">
    <citation type="submission" date="2020-04" db="EMBL/GenBank/DDBJ databases">
        <title>MicrobeNet Type strains.</title>
        <authorList>
            <person name="Nicholson A.C."/>
        </authorList>
    </citation>
    <scope>NUCLEOTIDE SEQUENCE [LARGE SCALE GENOMIC DNA]</scope>
    <source>
        <strain evidence="2 3">ATCC 23612</strain>
    </source>
</reference>
<evidence type="ECO:0000313" key="3">
    <source>
        <dbReference type="Proteomes" id="UP000553209"/>
    </source>
</evidence>
<accession>A0A7X6M9N5</accession>
<dbReference type="EMBL" id="JAAXPG010000002">
    <property type="protein sequence ID" value="NKY96544.1"/>
    <property type="molecule type" value="Genomic_DNA"/>
</dbReference>
<sequence>MCDTEAVVCSCVYEFIEAGFGPQMPEPSAPQQRPLDIPRRLMGVGDVLILGDPWGDSGHEEWEIVHITPDHAYYEHSEVDPQAHPSNNHVHRFRRDDRPIRTLSPKLTGYYNIHAPGNSLATEGLGHAHSSPE</sequence>
<organism evidence="2 3">
    <name type="scientific">Nocardiopsis alborubida</name>
    <dbReference type="NCBI Taxonomy" id="146802"/>
    <lineage>
        <taxon>Bacteria</taxon>
        <taxon>Bacillati</taxon>
        <taxon>Actinomycetota</taxon>
        <taxon>Actinomycetes</taxon>
        <taxon>Streptosporangiales</taxon>
        <taxon>Nocardiopsidaceae</taxon>
        <taxon>Nocardiopsis</taxon>
    </lineage>
</organism>
<dbReference type="AlphaFoldDB" id="A0A7X6M9N5"/>
<name>A0A7X6M9N5_9ACTN</name>
<keyword evidence="3" id="KW-1185">Reference proteome</keyword>
<comment type="caution">
    <text evidence="2">The sequence shown here is derived from an EMBL/GenBank/DDBJ whole genome shotgun (WGS) entry which is preliminary data.</text>
</comment>
<dbReference type="RefSeq" id="WP_061080013.1">
    <property type="nucleotide sequence ID" value="NZ_JAAXPG010000002.1"/>
</dbReference>
<evidence type="ECO:0000313" key="2">
    <source>
        <dbReference type="EMBL" id="NKY96544.1"/>
    </source>
</evidence>
<proteinExistence type="predicted"/>
<evidence type="ECO:0000256" key="1">
    <source>
        <dbReference type="SAM" id="MobiDB-lite"/>
    </source>
</evidence>
<gene>
    <name evidence="2" type="ORF">HGB44_02490</name>
</gene>
<protein>
    <submittedName>
        <fullName evidence="2">Uncharacterized protein</fullName>
    </submittedName>
</protein>
<dbReference type="Proteomes" id="UP000553209">
    <property type="component" value="Unassembled WGS sequence"/>
</dbReference>
<feature type="region of interest" description="Disordered" evidence="1">
    <location>
        <begin position="79"/>
        <end position="98"/>
    </location>
</feature>